<keyword evidence="3" id="KW-1185">Reference proteome</keyword>
<evidence type="ECO:0000313" key="3">
    <source>
        <dbReference type="Proteomes" id="UP001500751"/>
    </source>
</evidence>
<evidence type="ECO:0000313" key="2">
    <source>
        <dbReference type="EMBL" id="GAA2021005.1"/>
    </source>
</evidence>
<dbReference type="InterPro" id="IPR013830">
    <property type="entry name" value="SGNH_hydro"/>
</dbReference>
<dbReference type="EMBL" id="BAAAQN010000007">
    <property type="protein sequence ID" value="GAA2021005.1"/>
    <property type="molecule type" value="Genomic_DNA"/>
</dbReference>
<reference evidence="3" key="1">
    <citation type="journal article" date="2019" name="Int. J. Syst. Evol. Microbiol.">
        <title>The Global Catalogue of Microorganisms (GCM) 10K type strain sequencing project: providing services to taxonomists for standard genome sequencing and annotation.</title>
        <authorList>
            <consortium name="The Broad Institute Genomics Platform"/>
            <consortium name="The Broad Institute Genome Sequencing Center for Infectious Disease"/>
            <person name="Wu L."/>
            <person name="Ma J."/>
        </authorList>
    </citation>
    <scope>NUCLEOTIDE SEQUENCE [LARGE SCALE GENOMIC DNA]</scope>
    <source>
        <strain evidence="3">JCM 16014</strain>
    </source>
</reference>
<feature type="domain" description="SGNH hydrolase-type esterase" evidence="1">
    <location>
        <begin position="180"/>
        <end position="367"/>
    </location>
</feature>
<gene>
    <name evidence="2" type="ORF">GCM10009839_17310</name>
</gene>
<comment type="caution">
    <text evidence="2">The sequence shown here is derived from an EMBL/GenBank/DDBJ whole genome shotgun (WGS) entry which is preliminary data.</text>
</comment>
<organism evidence="2 3">
    <name type="scientific">Catenulispora yoronensis</name>
    <dbReference type="NCBI Taxonomy" id="450799"/>
    <lineage>
        <taxon>Bacteria</taxon>
        <taxon>Bacillati</taxon>
        <taxon>Actinomycetota</taxon>
        <taxon>Actinomycetes</taxon>
        <taxon>Catenulisporales</taxon>
        <taxon>Catenulisporaceae</taxon>
        <taxon>Catenulispora</taxon>
    </lineage>
</organism>
<name>A0ABP5FA79_9ACTN</name>
<dbReference type="SUPFAM" id="SSF52266">
    <property type="entry name" value="SGNH hydrolase"/>
    <property type="match status" value="1"/>
</dbReference>
<keyword evidence="2" id="KW-0378">Hydrolase</keyword>
<dbReference type="Gene3D" id="3.40.50.1110">
    <property type="entry name" value="SGNH hydrolase"/>
    <property type="match status" value="1"/>
</dbReference>
<dbReference type="Gene3D" id="2.60.120.260">
    <property type="entry name" value="Galactose-binding domain-like"/>
    <property type="match status" value="1"/>
</dbReference>
<proteinExistence type="predicted"/>
<accession>A0ABP5FA79</accession>
<sequence>MTEALRHVPLVGGPIEFRGALEVVTTEAGVLARRLPEWTVAQYPEASMERQATAGSGVRLAFRTTATMIELDVLTTVAMMAVDEPNPDDAGYFEITVDGEPAGTRAAPVGNVIELDALFQESGFVAGSPTTVRFAGLPAAPKEVEVWLPQWVKTEIVAVRADGVVDAPTATGQRVWLHHGSSISQCNEAESPLGVWPVIAARSAGVDLVNVGLSGNCFLDPFVARTIRDTEADVISLKLGINFTARAAYRLRTFGPTVHGFLDTVREGHPDTPILVVSPIACPALEDTPGPTVWRDGVFTATGSKADVAAGALTLEVVRRELRRIVAERAATDPNISYLDGLELVGLAEADEFLGEGLHPNPAGYRLIGERFAERAFGAGGALAENG</sequence>
<protein>
    <submittedName>
        <fullName evidence="2">SGNH/GDSL hydrolase family protein</fullName>
    </submittedName>
</protein>
<evidence type="ECO:0000259" key="1">
    <source>
        <dbReference type="Pfam" id="PF13472"/>
    </source>
</evidence>
<dbReference type="InterPro" id="IPR036514">
    <property type="entry name" value="SGNH_hydro_sf"/>
</dbReference>
<dbReference type="Proteomes" id="UP001500751">
    <property type="component" value="Unassembled WGS sequence"/>
</dbReference>
<dbReference type="GO" id="GO:0016787">
    <property type="term" value="F:hydrolase activity"/>
    <property type="evidence" value="ECO:0007669"/>
    <property type="project" value="UniProtKB-KW"/>
</dbReference>
<dbReference type="Pfam" id="PF13472">
    <property type="entry name" value="Lipase_GDSL_2"/>
    <property type="match status" value="1"/>
</dbReference>
<dbReference type="RefSeq" id="WP_344664988.1">
    <property type="nucleotide sequence ID" value="NZ_BAAAQN010000007.1"/>
</dbReference>